<evidence type="ECO:0000313" key="1">
    <source>
        <dbReference type="EMBL" id="KAJ0201615.1"/>
    </source>
</evidence>
<sequence>MGCNISGLQEDVSYVSKMFRSLEKLMCRTADLNMEQKDYEDEGLPSGWDNTYQLKEKLFQQFQQGKDYDDNKNSGVATKVAIKSY</sequence>
<keyword evidence="2" id="KW-1185">Reference proteome</keyword>
<protein>
    <submittedName>
        <fullName evidence="1">Uncharacterized protein</fullName>
    </submittedName>
</protein>
<reference evidence="1 2" key="1">
    <citation type="journal article" date="2017" name="Nat. Commun.">
        <title>Genome assembly with in vitro proximity ligation data and whole-genome triplication in lettuce.</title>
        <authorList>
            <person name="Reyes-Chin-Wo S."/>
            <person name="Wang Z."/>
            <person name="Yang X."/>
            <person name="Kozik A."/>
            <person name="Arikit S."/>
            <person name="Song C."/>
            <person name="Xia L."/>
            <person name="Froenicke L."/>
            <person name="Lavelle D.O."/>
            <person name="Truco M.J."/>
            <person name="Xia R."/>
            <person name="Zhu S."/>
            <person name="Xu C."/>
            <person name="Xu H."/>
            <person name="Xu X."/>
            <person name="Cox K."/>
            <person name="Korf I."/>
            <person name="Meyers B.C."/>
            <person name="Michelmore R.W."/>
        </authorList>
    </citation>
    <scope>NUCLEOTIDE SEQUENCE [LARGE SCALE GENOMIC DNA]</scope>
    <source>
        <strain evidence="2">cv. Salinas</strain>
        <tissue evidence="1">Seedlings</tissue>
    </source>
</reference>
<gene>
    <name evidence="1" type="ORF">LSAT_V11C600315210</name>
</gene>
<dbReference type="EMBL" id="NBSK02000006">
    <property type="protein sequence ID" value="KAJ0201615.1"/>
    <property type="molecule type" value="Genomic_DNA"/>
</dbReference>
<accession>A0A9R1VBE8</accession>
<name>A0A9R1VBE8_LACSA</name>
<dbReference type="AlphaFoldDB" id="A0A9R1VBE8"/>
<organism evidence="1 2">
    <name type="scientific">Lactuca sativa</name>
    <name type="common">Garden lettuce</name>
    <dbReference type="NCBI Taxonomy" id="4236"/>
    <lineage>
        <taxon>Eukaryota</taxon>
        <taxon>Viridiplantae</taxon>
        <taxon>Streptophyta</taxon>
        <taxon>Embryophyta</taxon>
        <taxon>Tracheophyta</taxon>
        <taxon>Spermatophyta</taxon>
        <taxon>Magnoliopsida</taxon>
        <taxon>eudicotyledons</taxon>
        <taxon>Gunneridae</taxon>
        <taxon>Pentapetalae</taxon>
        <taxon>asterids</taxon>
        <taxon>campanulids</taxon>
        <taxon>Asterales</taxon>
        <taxon>Asteraceae</taxon>
        <taxon>Cichorioideae</taxon>
        <taxon>Cichorieae</taxon>
        <taxon>Lactucinae</taxon>
        <taxon>Lactuca</taxon>
    </lineage>
</organism>
<dbReference type="Proteomes" id="UP000235145">
    <property type="component" value="Unassembled WGS sequence"/>
</dbReference>
<evidence type="ECO:0000313" key="2">
    <source>
        <dbReference type="Proteomes" id="UP000235145"/>
    </source>
</evidence>
<comment type="caution">
    <text evidence="1">The sequence shown here is derived from an EMBL/GenBank/DDBJ whole genome shotgun (WGS) entry which is preliminary data.</text>
</comment>
<proteinExistence type="predicted"/>